<name>A0ABP8WMW8_9PSEU</name>
<evidence type="ECO:0000313" key="2">
    <source>
        <dbReference type="EMBL" id="GAA4692083.1"/>
    </source>
</evidence>
<reference evidence="3" key="1">
    <citation type="journal article" date="2019" name="Int. J. Syst. Evol. Microbiol.">
        <title>The Global Catalogue of Microorganisms (GCM) 10K type strain sequencing project: providing services to taxonomists for standard genome sequencing and annotation.</title>
        <authorList>
            <consortium name="The Broad Institute Genomics Platform"/>
            <consortium name="The Broad Institute Genome Sequencing Center for Infectious Disease"/>
            <person name="Wu L."/>
            <person name="Ma J."/>
        </authorList>
    </citation>
    <scope>NUCLEOTIDE SEQUENCE [LARGE SCALE GENOMIC DNA]</scope>
    <source>
        <strain evidence="3">JCM 18055</strain>
    </source>
</reference>
<dbReference type="SUPFAM" id="SSF53474">
    <property type="entry name" value="alpha/beta-Hydrolases"/>
    <property type="match status" value="1"/>
</dbReference>
<gene>
    <name evidence="2" type="ORF">GCM10023215_31420</name>
</gene>
<accession>A0ABP8WMW8</accession>
<comment type="caution">
    <text evidence="2">The sequence shown here is derived from an EMBL/GenBank/DDBJ whole genome shotgun (WGS) entry which is preliminary data.</text>
</comment>
<dbReference type="Gene3D" id="3.40.50.1820">
    <property type="entry name" value="alpha/beta hydrolase"/>
    <property type="match status" value="1"/>
</dbReference>
<sequence>MTATRWPDPELVADFSQGVQQAVTQEFVRYWATEYDWRRCERRPSALPNVVTETDGPAGRAVGGLTRDKVLDKRHAYLIHLTGAGKGDHFAACPEPGLVIWEVPAAFRSLP</sequence>
<evidence type="ECO:0000313" key="3">
    <source>
        <dbReference type="Proteomes" id="UP001500325"/>
    </source>
</evidence>
<proteinExistence type="predicted"/>
<dbReference type="InterPro" id="IPR010497">
    <property type="entry name" value="Epoxide_hydro_N"/>
</dbReference>
<evidence type="ECO:0000259" key="1">
    <source>
        <dbReference type="Pfam" id="PF06441"/>
    </source>
</evidence>
<dbReference type="EMBL" id="BAABIC010000009">
    <property type="protein sequence ID" value="GAA4692083.1"/>
    <property type="molecule type" value="Genomic_DNA"/>
</dbReference>
<dbReference type="InterPro" id="IPR029058">
    <property type="entry name" value="AB_hydrolase_fold"/>
</dbReference>
<feature type="domain" description="Epoxide hydrolase N-terminal" evidence="1">
    <location>
        <begin position="3"/>
        <end position="56"/>
    </location>
</feature>
<organism evidence="2 3">
    <name type="scientific">Pseudonocardia yuanmonensis</name>
    <dbReference type="NCBI Taxonomy" id="1095914"/>
    <lineage>
        <taxon>Bacteria</taxon>
        <taxon>Bacillati</taxon>
        <taxon>Actinomycetota</taxon>
        <taxon>Actinomycetes</taxon>
        <taxon>Pseudonocardiales</taxon>
        <taxon>Pseudonocardiaceae</taxon>
        <taxon>Pseudonocardia</taxon>
    </lineage>
</organism>
<dbReference type="Proteomes" id="UP001500325">
    <property type="component" value="Unassembled WGS sequence"/>
</dbReference>
<dbReference type="Pfam" id="PF06441">
    <property type="entry name" value="EHN"/>
    <property type="match status" value="1"/>
</dbReference>
<protein>
    <recommendedName>
        <fullName evidence="1">Epoxide hydrolase N-terminal domain-containing protein</fullName>
    </recommendedName>
</protein>
<keyword evidence="3" id="KW-1185">Reference proteome</keyword>